<evidence type="ECO:0000313" key="2">
    <source>
        <dbReference type="Proteomes" id="UP000070054"/>
    </source>
</evidence>
<keyword evidence="2" id="KW-1185">Reference proteome</keyword>
<dbReference type="EMBL" id="JEMN01000524">
    <property type="protein sequence ID" value="KXH60330.1"/>
    <property type="molecule type" value="Genomic_DNA"/>
</dbReference>
<reference evidence="1 2" key="1">
    <citation type="submission" date="2014-02" db="EMBL/GenBank/DDBJ databases">
        <title>The genome sequence of Colletotrichum nymphaeae SA-01.</title>
        <authorList>
            <person name="Baroncelli R."/>
            <person name="Thon M.R."/>
        </authorList>
    </citation>
    <scope>NUCLEOTIDE SEQUENCE [LARGE SCALE GENOMIC DNA]</scope>
    <source>
        <strain evidence="1 2">SA-01</strain>
    </source>
</reference>
<accession>A0A135UIU1</accession>
<dbReference type="Proteomes" id="UP000070054">
    <property type="component" value="Unassembled WGS sequence"/>
</dbReference>
<gene>
    <name evidence="1" type="ORF">CNYM01_01612</name>
</gene>
<sequence>MRLWENVSSDCSIDRMELRCVASPLMPPNDTALKRTYNHVTPEAFDTEVAKHKEAEATLMRSQVTLHGVKFTFKVERRTQTLIKRTEEASKERHQELLKAIAENPSIPQESSRKRARSNSLGMLRTSSEHDALDKLLSSPWSQHVERVIRNFSVFDVLHEDGSLLSVNHGSIFRNISHLLSTSKGSEAFQGFLEYSAPGRR</sequence>
<proteinExistence type="predicted"/>
<dbReference type="AlphaFoldDB" id="A0A135UIU1"/>
<comment type="caution">
    <text evidence="1">The sequence shown here is derived from an EMBL/GenBank/DDBJ whole genome shotgun (WGS) entry which is preliminary data.</text>
</comment>
<organism evidence="1 2">
    <name type="scientific">Colletotrichum nymphaeae SA-01</name>
    <dbReference type="NCBI Taxonomy" id="1460502"/>
    <lineage>
        <taxon>Eukaryota</taxon>
        <taxon>Fungi</taxon>
        <taxon>Dikarya</taxon>
        <taxon>Ascomycota</taxon>
        <taxon>Pezizomycotina</taxon>
        <taxon>Sordariomycetes</taxon>
        <taxon>Hypocreomycetidae</taxon>
        <taxon>Glomerellales</taxon>
        <taxon>Glomerellaceae</taxon>
        <taxon>Colletotrichum</taxon>
        <taxon>Colletotrichum acutatum species complex</taxon>
    </lineage>
</organism>
<evidence type="ECO:0000313" key="1">
    <source>
        <dbReference type="EMBL" id="KXH60330.1"/>
    </source>
</evidence>
<protein>
    <submittedName>
        <fullName evidence="1">Uncharacterized protein</fullName>
    </submittedName>
</protein>
<name>A0A135UIU1_9PEZI</name>